<dbReference type="InterPro" id="IPR011067">
    <property type="entry name" value="Plasmid_toxin/cell-grow_inhib"/>
</dbReference>
<name>A0A926Z7M5_9CYAN</name>
<dbReference type="InterPro" id="IPR003477">
    <property type="entry name" value="PemK-like"/>
</dbReference>
<evidence type="ECO:0000256" key="1">
    <source>
        <dbReference type="ARBA" id="ARBA00007521"/>
    </source>
</evidence>
<dbReference type="Pfam" id="PF02452">
    <property type="entry name" value="PemK_toxin"/>
    <property type="match status" value="1"/>
</dbReference>
<keyword evidence="2" id="KW-1277">Toxin-antitoxin system</keyword>
<dbReference type="GO" id="GO:0003677">
    <property type="term" value="F:DNA binding"/>
    <property type="evidence" value="ECO:0007669"/>
    <property type="project" value="InterPro"/>
</dbReference>
<dbReference type="Proteomes" id="UP000631421">
    <property type="component" value="Unassembled WGS sequence"/>
</dbReference>
<dbReference type="EMBL" id="JACJPY010000071">
    <property type="protein sequence ID" value="MBD2151882.1"/>
    <property type="molecule type" value="Genomic_DNA"/>
</dbReference>
<dbReference type="AlphaFoldDB" id="A0A926Z7M5"/>
<reference evidence="3" key="2">
    <citation type="submission" date="2020-08" db="EMBL/GenBank/DDBJ databases">
        <authorList>
            <person name="Chen M."/>
            <person name="Teng W."/>
            <person name="Zhao L."/>
            <person name="Hu C."/>
            <person name="Zhou Y."/>
            <person name="Han B."/>
            <person name="Song L."/>
            <person name="Shu W."/>
        </authorList>
    </citation>
    <scope>NUCLEOTIDE SEQUENCE</scope>
    <source>
        <strain evidence="3">FACHB-1277</strain>
    </source>
</reference>
<sequence length="93" mass="10430">MAGLIYANFVRAGFLLKFILNGKSKIVHPITSTIKPEIKMMIPIPEGFKIQGSVIAEQIRALDLNQRCWKTTGEILPKDFVDLVVQTFNVIIS</sequence>
<organism evidence="3 4">
    <name type="scientific">Pseudanabaena cinerea FACHB-1277</name>
    <dbReference type="NCBI Taxonomy" id="2949581"/>
    <lineage>
        <taxon>Bacteria</taxon>
        <taxon>Bacillati</taxon>
        <taxon>Cyanobacteriota</taxon>
        <taxon>Cyanophyceae</taxon>
        <taxon>Pseudanabaenales</taxon>
        <taxon>Pseudanabaenaceae</taxon>
        <taxon>Pseudanabaena</taxon>
        <taxon>Pseudanabaena cinerea</taxon>
    </lineage>
</organism>
<dbReference type="SUPFAM" id="SSF50118">
    <property type="entry name" value="Cell growth inhibitor/plasmid maintenance toxic component"/>
    <property type="match status" value="1"/>
</dbReference>
<protein>
    <submittedName>
        <fullName evidence="3">Type II toxin-antitoxin system PemK/MazF family toxin</fullName>
    </submittedName>
</protein>
<proteinExistence type="inferred from homology"/>
<gene>
    <name evidence="3" type="ORF">H6F44_17380</name>
</gene>
<comment type="similarity">
    <text evidence="1">Belongs to the PemK/MazF family.</text>
</comment>
<reference evidence="3" key="1">
    <citation type="journal article" date="2015" name="ISME J.">
        <title>Draft Genome Sequence of Streptomyces incarnatus NRRL8089, which Produces the Nucleoside Antibiotic Sinefungin.</title>
        <authorList>
            <person name="Oshima K."/>
            <person name="Hattori M."/>
            <person name="Shimizu H."/>
            <person name="Fukuda K."/>
            <person name="Nemoto M."/>
            <person name="Inagaki K."/>
            <person name="Tamura T."/>
        </authorList>
    </citation>
    <scope>NUCLEOTIDE SEQUENCE</scope>
    <source>
        <strain evidence="3">FACHB-1277</strain>
    </source>
</reference>
<keyword evidence="4" id="KW-1185">Reference proteome</keyword>
<evidence type="ECO:0000313" key="4">
    <source>
        <dbReference type="Proteomes" id="UP000631421"/>
    </source>
</evidence>
<accession>A0A926Z7M5</accession>
<dbReference type="Gene3D" id="2.30.30.110">
    <property type="match status" value="1"/>
</dbReference>
<evidence type="ECO:0000313" key="3">
    <source>
        <dbReference type="EMBL" id="MBD2151882.1"/>
    </source>
</evidence>
<evidence type="ECO:0000256" key="2">
    <source>
        <dbReference type="ARBA" id="ARBA00022649"/>
    </source>
</evidence>
<comment type="caution">
    <text evidence="3">The sequence shown here is derived from an EMBL/GenBank/DDBJ whole genome shotgun (WGS) entry which is preliminary data.</text>
</comment>